<protein>
    <submittedName>
        <fullName evidence="1">RimK-related lysine biosynthesis protein, Probable-dependent amine/thiol ligase family Amino-group</fullName>
    </submittedName>
</protein>
<keyword evidence="1" id="KW-0436">Ligase</keyword>
<proteinExistence type="predicted"/>
<organism evidence="1">
    <name type="scientific">Myoviridae sp. ct4tH12</name>
    <dbReference type="NCBI Taxonomy" id="2825031"/>
    <lineage>
        <taxon>Viruses</taxon>
        <taxon>Duplodnaviria</taxon>
        <taxon>Heunggongvirae</taxon>
        <taxon>Uroviricota</taxon>
        <taxon>Caudoviricetes</taxon>
    </lineage>
</organism>
<accession>A0A8S5PX28</accession>
<dbReference type="EMBL" id="BK015534">
    <property type="protein sequence ID" value="DAE11567.1"/>
    <property type="molecule type" value="Genomic_DNA"/>
</dbReference>
<sequence>MTPEERKQEKREYSKAYYYLCKDHDVCPFCGKKSTKGMGVLCPECKESNRKSKRKWYESLSLERKKQEMRKSTLREKAKHDTWRAAGFCTHCGGIRENESFRMCEKCREYFRKASVKKRKKGEKSCKQ</sequence>
<evidence type="ECO:0000313" key="1">
    <source>
        <dbReference type="EMBL" id="DAE11567.1"/>
    </source>
</evidence>
<reference evidence="1" key="1">
    <citation type="journal article" date="2021" name="Proc. Natl. Acad. Sci. U.S.A.">
        <title>A Catalog of Tens of Thousands of Viruses from Human Metagenomes Reveals Hidden Associations with Chronic Diseases.</title>
        <authorList>
            <person name="Tisza M.J."/>
            <person name="Buck C.B."/>
        </authorList>
    </citation>
    <scope>NUCLEOTIDE SEQUENCE</scope>
    <source>
        <strain evidence="1">Ct4tH12</strain>
    </source>
</reference>
<name>A0A8S5PX28_9CAUD</name>
<dbReference type="GO" id="GO:0016874">
    <property type="term" value="F:ligase activity"/>
    <property type="evidence" value="ECO:0007669"/>
    <property type="project" value="UniProtKB-KW"/>
</dbReference>